<keyword evidence="2" id="KW-1185">Reference proteome</keyword>
<reference evidence="2" key="1">
    <citation type="submission" date="2011-07" db="EMBL/GenBank/DDBJ databases">
        <authorList>
            <consortium name="Caenorhabditis brenneri Sequencing and Analysis Consortium"/>
            <person name="Wilson R.K."/>
        </authorList>
    </citation>
    <scope>NUCLEOTIDE SEQUENCE [LARGE SCALE GENOMIC DNA]</scope>
    <source>
        <strain evidence="2">PB2801</strain>
    </source>
</reference>
<dbReference type="InParanoid" id="G0MW61"/>
<dbReference type="EMBL" id="GL379816">
    <property type="protein sequence ID" value="EGT45981.1"/>
    <property type="molecule type" value="Genomic_DNA"/>
</dbReference>
<organism evidence="2">
    <name type="scientific">Caenorhabditis brenneri</name>
    <name type="common">Nematode worm</name>
    <dbReference type="NCBI Taxonomy" id="135651"/>
    <lineage>
        <taxon>Eukaryota</taxon>
        <taxon>Metazoa</taxon>
        <taxon>Ecdysozoa</taxon>
        <taxon>Nematoda</taxon>
        <taxon>Chromadorea</taxon>
        <taxon>Rhabditida</taxon>
        <taxon>Rhabditina</taxon>
        <taxon>Rhabditomorpha</taxon>
        <taxon>Rhabditoidea</taxon>
        <taxon>Rhabditidae</taxon>
        <taxon>Peloderinae</taxon>
        <taxon>Caenorhabditis</taxon>
    </lineage>
</organism>
<dbReference type="AlphaFoldDB" id="G0MW61"/>
<dbReference type="HOGENOM" id="CLU_2640288_0_0_1"/>
<sequence>MACFSKYCIISEIVREANPRPATNGIFIRHFGEIPPMREAPVQQEPDFRPRSRRLLLSEYAVLRVQARRLRREYELM</sequence>
<protein>
    <submittedName>
        <fullName evidence="1">Uncharacterized protein</fullName>
    </submittedName>
</protein>
<gene>
    <name evidence="1" type="ORF">CAEBREN_18628</name>
</gene>
<evidence type="ECO:0000313" key="1">
    <source>
        <dbReference type="EMBL" id="EGT45981.1"/>
    </source>
</evidence>
<accession>G0MW61</accession>
<dbReference type="Proteomes" id="UP000008068">
    <property type="component" value="Unassembled WGS sequence"/>
</dbReference>
<evidence type="ECO:0000313" key="2">
    <source>
        <dbReference type="Proteomes" id="UP000008068"/>
    </source>
</evidence>
<name>G0MW61_CAEBE</name>
<proteinExistence type="predicted"/>